<comment type="subcellular location">
    <subcellularLocation>
        <location evidence="1 8">Cell membrane</location>
        <topology evidence="1 8">Multi-pass membrane protein</topology>
    </subcellularLocation>
</comment>
<keyword evidence="6 8" id="KW-1133">Transmembrane helix</keyword>
<evidence type="ECO:0000256" key="2">
    <source>
        <dbReference type="ARBA" id="ARBA00009142"/>
    </source>
</evidence>
<comment type="similarity">
    <text evidence="2 8">Belongs to the 4-toluene sulfonate uptake permease (TSUP) (TC 2.A.102) family.</text>
</comment>
<dbReference type="AlphaFoldDB" id="A0A418WSM4"/>
<dbReference type="Pfam" id="PF01925">
    <property type="entry name" value="TauE"/>
    <property type="match status" value="1"/>
</dbReference>
<keyword evidence="5 8" id="KW-0812">Transmembrane</keyword>
<evidence type="ECO:0000256" key="6">
    <source>
        <dbReference type="ARBA" id="ARBA00022989"/>
    </source>
</evidence>
<feature type="transmembrane region" description="Helical" evidence="8">
    <location>
        <begin position="52"/>
        <end position="76"/>
    </location>
</feature>
<dbReference type="InterPro" id="IPR052017">
    <property type="entry name" value="TSUP"/>
</dbReference>
<evidence type="ECO:0000256" key="4">
    <source>
        <dbReference type="ARBA" id="ARBA00022475"/>
    </source>
</evidence>
<feature type="transmembrane region" description="Helical" evidence="8">
    <location>
        <begin position="83"/>
        <end position="101"/>
    </location>
</feature>
<dbReference type="EMBL" id="QYUM01000002">
    <property type="protein sequence ID" value="RJF94258.1"/>
    <property type="molecule type" value="Genomic_DNA"/>
</dbReference>
<evidence type="ECO:0000313" key="9">
    <source>
        <dbReference type="EMBL" id="RJF94258.1"/>
    </source>
</evidence>
<keyword evidence="4 8" id="KW-1003">Cell membrane</keyword>
<evidence type="ECO:0000256" key="5">
    <source>
        <dbReference type="ARBA" id="ARBA00022692"/>
    </source>
</evidence>
<evidence type="ECO:0000256" key="7">
    <source>
        <dbReference type="ARBA" id="ARBA00023136"/>
    </source>
</evidence>
<sequence>MNALAGGGTFATMPALIALGLPSPIANATSNVSLQPGAMVSAWAYRDGLAPLSGLSVRALVVITFIGGLIGSLLLVATPTRTFDILIPWLLLLATIVLAFGKRASEVLHRHVTIAPAALVTVQFALGIYGGYFGGGVGLMMMAAWGLLSRAEPHRLAAPRTLMLAIANTAATIIFIACAMVTWRFAVPMLIGAIVGGYLGALLGRILPPSAIRAVTILATAAITIVFFWRAYS</sequence>
<dbReference type="InterPro" id="IPR002781">
    <property type="entry name" value="TM_pro_TauE-like"/>
</dbReference>
<evidence type="ECO:0000256" key="1">
    <source>
        <dbReference type="ARBA" id="ARBA00004651"/>
    </source>
</evidence>
<dbReference type="PANTHER" id="PTHR30269:SF0">
    <property type="entry name" value="MEMBRANE TRANSPORTER PROTEIN YFCA-RELATED"/>
    <property type="match status" value="1"/>
</dbReference>
<dbReference type="GO" id="GO:0005886">
    <property type="term" value="C:plasma membrane"/>
    <property type="evidence" value="ECO:0007669"/>
    <property type="project" value="UniProtKB-SubCell"/>
</dbReference>
<name>A0A418WSM4_9SPHN</name>
<feature type="transmembrane region" description="Helical" evidence="8">
    <location>
        <begin position="189"/>
        <end position="207"/>
    </location>
</feature>
<keyword evidence="10" id="KW-1185">Reference proteome</keyword>
<evidence type="ECO:0000256" key="8">
    <source>
        <dbReference type="RuleBase" id="RU363041"/>
    </source>
</evidence>
<reference evidence="9 10" key="1">
    <citation type="submission" date="2018-09" db="EMBL/GenBank/DDBJ databases">
        <authorList>
            <person name="Zhu H."/>
        </authorList>
    </citation>
    <scope>NUCLEOTIDE SEQUENCE [LARGE SCALE GENOMIC DNA]</scope>
    <source>
        <strain evidence="9 10">K2R01-6</strain>
    </source>
</reference>
<feature type="transmembrane region" description="Helical" evidence="8">
    <location>
        <begin position="214"/>
        <end position="232"/>
    </location>
</feature>
<dbReference type="OrthoDB" id="7582411at2"/>
<dbReference type="PANTHER" id="PTHR30269">
    <property type="entry name" value="TRANSMEMBRANE PROTEIN YFCA"/>
    <property type="match status" value="1"/>
</dbReference>
<accession>A0A418WSM4</accession>
<protein>
    <recommendedName>
        <fullName evidence="8">Probable membrane transporter protein</fullName>
    </recommendedName>
</protein>
<organism evidence="9 10">
    <name type="scientific">Sphingomonas cavernae</name>
    <dbReference type="NCBI Taxonomy" id="2320861"/>
    <lineage>
        <taxon>Bacteria</taxon>
        <taxon>Pseudomonadati</taxon>
        <taxon>Pseudomonadota</taxon>
        <taxon>Alphaproteobacteria</taxon>
        <taxon>Sphingomonadales</taxon>
        <taxon>Sphingomonadaceae</taxon>
        <taxon>Sphingomonas</taxon>
    </lineage>
</organism>
<gene>
    <name evidence="9" type="ORF">D3876_05105</name>
</gene>
<feature type="transmembrane region" description="Helical" evidence="8">
    <location>
        <begin position="121"/>
        <end position="149"/>
    </location>
</feature>
<proteinExistence type="inferred from homology"/>
<keyword evidence="3" id="KW-0813">Transport</keyword>
<evidence type="ECO:0000313" key="10">
    <source>
        <dbReference type="Proteomes" id="UP000286100"/>
    </source>
</evidence>
<evidence type="ECO:0000256" key="3">
    <source>
        <dbReference type="ARBA" id="ARBA00022448"/>
    </source>
</evidence>
<feature type="transmembrane region" description="Helical" evidence="8">
    <location>
        <begin position="161"/>
        <end position="183"/>
    </location>
</feature>
<dbReference type="Proteomes" id="UP000286100">
    <property type="component" value="Unassembled WGS sequence"/>
</dbReference>
<comment type="caution">
    <text evidence="9">The sequence shown here is derived from an EMBL/GenBank/DDBJ whole genome shotgun (WGS) entry which is preliminary data.</text>
</comment>
<keyword evidence="7 8" id="KW-0472">Membrane</keyword>